<dbReference type="Proteomes" id="UP000054166">
    <property type="component" value="Unassembled WGS sequence"/>
</dbReference>
<proteinExistence type="predicted"/>
<sequence length="164" mass="18860">LKQFFRQYPGFVFNPKAPSTAQFQKLCKMFGHNDKWRTVARKGFGDALSQQFNDTYGTEVDDLSSWQGMCLVLEMDPIPTTLEACQEAVFLTHVNIVDLVDAPNTGEPVRWFPLEKALSDYTMETKKFFPSKSAYAGGLLRFLLRHILHPAPNNRVYMSRWCRS</sequence>
<dbReference type="AlphaFoldDB" id="A0A0C3B6N1"/>
<evidence type="ECO:0000313" key="1">
    <source>
        <dbReference type="EMBL" id="KIM72987.1"/>
    </source>
</evidence>
<dbReference type="EMBL" id="KN833097">
    <property type="protein sequence ID" value="KIM72987.1"/>
    <property type="molecule type" value="Genomic_DNA"/>
</dbReference>
<reference evidence="2" key="2">
    <citation type="submission" date="2015-01" db="EMBL/GenBank/DDBJ databases">
        <title>Evolutionary Origins and Diversification of the Mycorrhizal Mutualists.</title>
        <authorList>
            <consortium name="DOE Joint Genome Institute"/>
            <consortium name="Mycorrhizal Genomics Consortium"/>
            <person name="Kohler A."/>
            <person name="Kuo A."/>
            <person name="Nagy L.G."/>
            <person name="Floudas D."/>
            <person name="Copeland A."/>
            <person name="Barry K.W."/>
            <person name="Cichocki N."/>
            <person name="Veneault-Fourrey C."/>
            <person name="LaButti K."/>
            <person name="Lindquist E.A."/>
            <person name="Lipzen A."/>
            <person name="Lundell T."/>
            <person name="Morin E."/>
            <person name="Murat C."/>
            <person name="Riley R."/>
            <person name="Ohm R."/>
            <person name="Sun H."/>
            <person name="Tunlid A."/>
            <person name="Henrissat B."/>
            <person name="Grigoriev I.V."/>
            <person name="Hibbett D.S."/>
            <person name="Martin F."/>
        </authorList>
    </citation>
    <scope>NUCLEOTIDE SEQUENCE [LARGE SCALE GENOMIC DNA]</scope>
    <source>
        <strain evidence="2">F 1598</strain>
    </source>
</reference>
<evidence type="ECO:0000313" key="2">
    <source>
        <dbReference type="Proteomes" id="UP000054166"/>
    </source>
</evidence>
<reference evidence="1 2" key="1">
    <citation type="submission" date="2014-04" db="EMBL/GenBank/DDBJ databases">
        <authorList>
            <consortium name="DOE Joint Genome Institute"/>
            <person name="Kuo A."/>
            <person name="Tarkka M."/>
            <person name="Buscot F."/>
            <person name="Kohler A."/>
            <person name="Nagy L.G."/>
            <person name="Floudas D."/>
            <person name="Copeland A."/>
            <person name="Barry K.W."/>
            <person name="Cichocki N."/>
            <person name="Veneault-Fourrey C."/>
            <person name="LaButti K."/>
            <person name="Lindquist E.A."/>
            <person name="Lipzen A."/>
            <person name="Lundell T."/>
            <person name="Morin E."/>
            <person name="Murat C."/>
            <person name="Sun H."/>
            <person name="Tunlid A."/>
            <person name="Henrissat B."/>
            <person name="Grigoriev I.V."/>
            <person name="Hibbett D.S."/>
            <person name="Martin F."/>
            <person name="Nordberg H.P."/>
            <person name="Cantor M.N."/>
            <person name="Hua S.X."/>
        </authorList>
    </citation>
    <scope>NUCLEOTIDE SEQUENCE [LARGE SCALE GENOMIC DNA]</scope>
    <source>
        <strain evidence="1 2">F 1598</strain>
    </source>
</reference>
<dbReference type="OrthoDB" id="6105938at2759"/>
<keyword evidence="2" id="KW-1185">Reference proteome</keyword>
<dbReference type="STRING" id="765440.A0A0C3B6N1"/>
<organism evidence="1 2">
    <name type="scientific">Piloderma croceum (strain F 1598)</name>
    <dbReference type="NCBI Taxonomy" id="765440"/>
    <lineage>
        <taxon>Eukaryota</taxon>
        <taxon>Fungi</taxon>
        <taxon>Dikarya</taxon>
        <taxon>Basidiomycota</taxon>
        <taxon>Agaricomycotina</taxon>
        <taxon>Agaricomycetes</taxon>
        <taxon>Agaricomycetidae</taxon>
        <taxon>Atheliales</taxon>
        <taxon>Atheliaceae</taxon>
        <taxon>Piloderma</taxon>
    </lineage>
</organism>
<gene>
    <name evidence="1" type="ORF">PILCRDRAFT_81460</name>
</gene>
<accession>A0A0C3B6N1</accession>
<dbReference type="PANTHER" id="PTHR38846:SF1">
    <property type="entry name" value="C3H1-TYPE DOMAIN-CONTAINING PROTEIN"/>
    <property type="match status" value="1"/>
</dbReference>
<dbReference type="PANTHER" id="PTHR38846">
    <property type="entry name" value="C3H1-TYPE DOMAIN-CONTAINING PROTEIN"/>
    <property type="match status" value="1"/>
</dbReference>
<dbReference type="InParanoid" id="A0A0C3B6N1"/>
<feature type="non-terminal residue" evidence="1">
    <location>
        <position position="1"/>
    </location>
</feature>
<dbReference type="HOGENOM" id="CLU_053382_2_0_1"/>
<protein>
    <submittedName>
        <fullName evidence="1">Uncharacterized protein</fullName>
    </submittedName>
</protein>
<name>A0A0C3B6N1_PILCF</name>